<keyword evidence="3" id="KW-0804">Transcription</keyword>
<dbReference type="Pfam" id="PF01022">
    <property type="entry name" value="HTH_5"/>
    <property type="match status" value="1"/>
</dbReference>
<dbReference type="NCBIfam" id="NF033788">
    <property type="entry name" value="HTH_metalloreg"/>
    <property type="match status" value="1"/>
</dbReference>
<dbReference type="PANTHER" id="PTHR43132">
    <property type="entry name" value="ARSENICAL RESISTANCE OPERON REPRESSOR ARSR-RELATED"/>
    <property type="match status" value="1"/>
</dbReference>
<comment type="caution">
    <text evidence="5">The sequence shown here is derived from an EMBL/GenBank/DDBJ whole genome shotgun (WGS) entry which is preliminary data.</text>
</comment>
<feature type="domain" description="HTH arsR-type" evidence="4">
    <location>
        <begin position="29"/>
        <end position="123"/>
    </location>
</feature>
<evidence type="ECO:0000313" key="5">
    <source>
        <dbReference type="EMBL" id="HJF85175.1"/>
    </source>
</evidence>
<accession>A0A921HMH5</accession>
<organism evidence="5 6">
    <name type="scientific">Megamonas hypermegale</name>
    <dbReference type="NCBI Taxonomy" id="158847"/>
    <lineage>
        <taxon>Bacteria</taxon>
        <taxon>Bacillati</taxon>
        <taxon>Bacillota</taxon>
        <taxon>Negativicutes</taxon>
        <taxon>Selenomonadales</taxon>
        <taxon>Selenomonadaceae</taxon>
        <taxon>Megamonas</taxon>
    </lineage>
</organism>
<keyword evidence="2" id="KW-0238">DNA-binding</keyword>
<reference evidence="5" key="2">
    <citation type="submission" date="2021-09" db="EMBL/GenBank/DDBJ databases">
        <authorList>
            <person name="Gilroy R."/>
        </authorList>
    </citation>
    <scope>NUCLEOTIDE SEQUENCE</scope>
    <source>
        <strain evidence="5">7318</strain>
    </source>
</reference>
<dbReference type="InterPro" id="IPR051011">
    <property type="entry name" value="Metal_resp_trans_reg"/>
</dbReference>
<dbReference type="EMBL" id="DYVR01000160">
    <property type="protein sequence ID" value="HJF85175.1"/>
    <property type="molecule type" value="Genomic_DNA"/>
</dbReference>
<dbReference type="InterPro" id="IPR011991">
    <property type="entry name" value="ArsR-like_HTH"/>
</dbReference>
<reference evidence="5" key="1">
    <citation type="journal article" date="2021" name="PeerJ">
        <title>Extensive microbial diversity within the chicken gut microbiome revealed by metagenomics and culture.</title>
        <authorList>
            <person name="Gilroy R."/>
            <person name="Ravi A."/>
            <person name="Getino M."/>
            <person name="Pursley I."/>
            <person name="Horton D.L."/>
            <person name="Alikhan N.F."/>
            <person name="Baker D."/>
            <person name="Gharbi K."/>
            <person name="Hall N."/>
            <person name="Watson M."/>
            <person name="Adriaenssens E.M."/>
            <person name="Foster-Nyarko E."/>
            <person name="Jarju S."/>
            <person name="Secka A."/>
            <person name="Antonio M."/>
            <person name="Oren A."/>
            <person name="Chaudhuri R.R."/>
            <person name="La Ragione R."/>
            <person name="Hildebrand F."/>
            <person name="Pallen M.J."/>
        </authorList>
    </citation>
    <scope>NUCLEOTIDE SEQUENCE</scope>
    <source>
        <strain evidence="5">7318</strain>
    </source>
</reference>
<evidence type="ECO:0000256" key="3">
    <source>
        <dbReference type="ARBA" id="ARBA00023163"/>
    </source>
</evidence>
<sequence length="130" mass="14628">MKKKGQIMKHYDLPHNHGQNINLILEKMPEETDFKTVAQIFSQLGDGTRLRILWLLCHSTECVSNIGAAIGMSTAAVSHHLQVLKKQGLIISHREGKEIHYTLADTKTANLLHKAIDDLFEINCPAPKHK</sequence>
<keyword evidence="1" id="KW-0805">Transcription regulation</keyword>
<evidence type="ECO:0000259" key="4">
    <source>
        <dbReference type="PROSITE" id="PS50987"/>
    </source>
</evidence>
<dbReference type="AlphaFoldDB" id="A0A921HMH5"/>
<dbReference type="InterPro" id="IPR036388">
    <property type="entry name" value="WH-like_DNA-bd_sf"/>
</dbReference>
<dbReference type="Gene3D" id="1.10.10.10">
    <property type="entry name" value="Winged helix-like DNA-binding domain superfamily/Winged helix DNA-binding domain"/>
    <property type="match status" value="1"/>
</dbReference>
<dbReference type="SMART" id="SM00418">
    <property type="entry name" value="HTH_ARSR"/>
    <property type="match status" value="1"/>
</dbReference>
<dbReference type="InterPro" id="IPR001845">
    <property type="entry name" value="HTH_ArsR_DNA-bd_dom"/>
</dbReference>
<name>A0A921HMH5_9FIRM</name>
<dbReference type="SUPFAM" id="SSF46785">
    <property type="entry name" value="Winged helix' DNA-binding domain"/>
    <property type="match status" value="1"/>
</dbReference>
<evidence type="ECO:0000256" key="1">
    <source>
        <dbReference type="ARBA" id="ARBA00023015"/>
    </source>
</evidence>
<dbReference type="PANTHER" id="PTHR43132:SF6">
    <property type="entry name" value="HTH-TYPE TRANSCRIPTIONAL REPRESSOR CZRA"/>
    <property type="match status" value="1"/>
</dbReference>
<dbReference type="InterPro" id="IPR036390">
    <property type="entry name" value="WH_DNA-bd_sf"/>
</dbReference>
<dbReference type="PRINTS" id="PR00778">
    <property type="entry name" value="HTHARSR"/>
</dbReference>
<proteinExistence type="predicted"/>
<evidence type="ECO:0000256" key="2">
    <source>
        <dbReference type="ARBA" id="ARBA00023125"/>
    </source>
</evidence>
<dbReference type="CDD" id="cd00090">
    <property type="entry name" value="HTH_ARSR"/>
    <property type="match status" value="1"/>
</dbReference>
<dbReference type="GO" id="GO:0003700">
    <property type="term" value="F:DNA-binding transcription factor activity"/>
    <property type="evidence" value="ECO:0007669"/>
    <property type="project" value="InterPro"/>
</dbReference>
<dbReference type="PROSITE" id="PS50987">
    <property type="entry name" value="HTH_ARSR_2"/>
    <property type="match status" value="1"/>
</dbReference>
<dbReference type="GO" id="GO:0003677">
    <property type="term" value="F:DNA binding"/>
    <property type="evidence" value="ECO:0007669"/>
    <property type="project" value="UniProtKB-KW"/>
</dbReference>
<dbReference type="Proteomes" id="UP000780768">
    <property type="component" value="Unassembled WGS sequence"/>
</dbReference>
<dbReference type="RefSeq" id="WP_304050773.1">
    <property type="nucleotide sequence ID" value="NZ_CAKMHU010000001.1"/>
</dbReference>
<gene>
    <name evidence="5" type="ORF">K8V65_05905</name>
</gene>
<evidence type="ECO:0000313" key="6">
    <source>
        <dbReference type="Proteomes" id="UP000780768"/>
    </source>
</evidence>
<protein>
    <submittedName>
        <fullName evidence="5">Metalloregulator ArsR/SmtB family transcription factor</fullName>
    </submittedName>
</protein>